<organism evidence="2 3">
    <name type="scientific">Ruegeria denitrificans</name>
    <dbReference type="NCBI Taxonomy" id="1715692"/>
    <lineage>
        <taxon>Bacteria</taxon>
        <taxon>Pseudomonadati</taxon>
        <taxon>Pseudomonadota</taxon>
        <taxon>Alphaproteobacteria</taxon>
        <taxon>Rhodobacterales</taxon>
        <taxon>Roseobacteraceae</taxon>
        <taxon>Ruegeria</taxon>
    </lineage>
</organism>
<name>A0A0N7MAV1_9RHOB</name>
<gene>
    <name evidence="2" type="ORF">RUE5091_03989</name>
</gene>
<evidence type="ECO:0000313" key="3">
    <source>
        <dbReference type="Proteomes" id="UP000051260"/>
    </source>
</evidence>
<reference evidence="3" key="1">
    <citation type="submission" date="2015-09" db="EMBL/GenBank/DDBJ databases">
        <authorList>
            <person name="Rodrigo-Torres L."/>
            <person name="Arahal D.R."/>
        </authorList>
    </citation>
    <scope>NUCLEOTIDE SEQUENCE [LARGE SCALE GENOMIC DNA]</scope>
    <source>
        <strain evidence="3">CECT 5091</strain>
    </source>
</reference>
<accession>A0A0N7MAV1</accession>
<dbReference type="SUPFAM" id="SSF51182">
    <property type="entry name" value="RmlC-like cupins"/>
    <property type="match status" value="1"/>
</dbReference>
<dbReference type="Proteomes" id="UP000051260">
    <property type="component" value="Unassembled WGS sequence"/>
</dbReference>
<dbReference type="InterPro" id="IPR011051">
    <property type="entry name" value="RmlC_Cupin_sf"/>
</dbReference>
<keyword evidence="3" id="KW-1185">Reference proteome</keyword>
<dbReference type="AlphaFoldDB" id="A0A0N7MAV1"/>
<proteinExistence type="predicted"/>
<evidence type="ECO:0000259" key="1">
    <source>
        <dbReference type="Pfam" id="PF07883"/>
    </source>
</evidence>
<sequence>MKKPFFTSPSNYPEPLNVLGDKITVLARLDQIGDYAITLNFGHEGNGPPPHTHPWDETFFVVKGVVHFTIDGEAKVAKEGTLVHFPAGSVHSFKFGPGGAHLLEISGRGSQAVEMFTALDRDVPGPVQDGAILAEVLRRTGVELVE</sequence>
<dbReference type="RefSeq" id="WP_058283611.1">
    <property type="nucleotide sequence ID" value="NZ_CYUD01000015.1"/>
</dbReference>
<evidence type="ECO:0000313" key="2">
    <source>
        <dbReference type="EMBL" id="CUK16401.1"/>
    </source>
</evidence>
<dbReference type="InterPro" id="IPR013096">
    <property type="entry name" value="Cupin_2"/>
</dbReference>
<dbReference type="Gene3D" id="2.60.120.10">
    <property type="entry name" value="Jelly Rolls"/>
    <property type="match status" value="1"/>
</dbReference>
<dbReference type="Pfam" id="PF07883">
    <property type="entry name" value="Cupin_2"/>
    <property type="match status" value="1"/>
</dbReference>
<feature type="domain" description="Cupin type-2" evidence="1">
    <location>
        <begin position="45"/>
        <end position="94"/>
    </location>
</feature>
<dbReference type="InterPro" id="IPR014710">
    <property type="entry name" value="RmlC-like_jellyroll"/>
</dbReference>
<dbReference type="STRING" id="1715692.RUE5091_03989"/>
<dbReference type="EMBL" id="CYUD01000015">
    <property type="protein sequence ID" value="CUK16401.1"/>
    <property type="molecule type" value="Genomic_DNA"/>
</dbReference>
<protein>
    <submittedName>
        <fullName evidence="2">Cupin domain protein</fullName>
    </submittedName>
</protein>